<evidence type="ECO:0000313" key="2">
    <source>
        <dbReference type="EMBL" id="HIU39748.1"/>
    </source>
</evidence>
<dbReference type="AlphaFoldDB" id="A0A9D1LGG0"/>
<accession>A0A9D1LGG0</accession>
<evidence type="ECO:0000313" key="3">
    <source>
        <dbReference type="Proteomes" id="UP000824074"/>
    </source>
</evidence>
<sequence length="149" mass="17350">MNGAVYKSVKEFLRKYPFTIAWRVKKHSSVVEEHLNDDEVVLYSFAGQKNAGLLQPFFTTVIVFTNKRMLLGRKRYLGRYDYSSITPDMLNDFSIKTNILYGIVEIDTVKEHFYIGCLDKKSLPSIEDALSKYMVNEKLKYMKNNANNK</sequence>
<gene>
    <name evidence="2" type="ORF">IAB68_00395</name>
</gene>
<protein>
    <submittedName>
        <fullName evidence="2">PH domain-containing protein</fullName>
    </submittedName>
</protein>
<feature type="domain" description="YokE-like PH" evidence="1">
    <location>
        <begin position="35"/>
        <end position="131"/>
    </location>
</feature>
<proteinExistence type="predicted"/>
<reference evidence="2" key="2">
    <citation type="journal article" date="2021" name="PeerJ">
        <title>Extensive microbial diversity within the chicken gut microbiome revealed by metagenomics and culture.</title>
        <authorList>
            <person name="Gilroy R."/>
            <person name="Ravi A."/>
            <person name="Getino M."/>
            <person name="Pursley I."/>
            <person name="Horton D.L."/>
            <person name="Alikhan N.F."/>
            <person name="Baker D."/>
            <person name="Gharbi K."/>
            <person name="Hall N."/>
            <person name="Watson M."/>
            <person name="Adriaenssens E.M."/>
            <person name="Foster-Nyarko E."/>
            <person name="Jarju S."/>
            <person name="Secka A."/>
            <person name="Antonio M."/>
            <person name="Oren A."/>
            <person name="Chaudhuri R.R."/>
            <person name="La Ragione R."/>
            <person name="Hildebrand F."/>
            <person name="Pallen M.J."/>
        </authorList>
    </citation>
    <scope>NUCLEOTIDE SEQUENCE</scope>
    <source>
        <strain evidence="2">CHK193-30670</strain>
    </source>
</reference>
<dbReference type="Proteomes" id="UP000824074">
    <property type="component" value="Unassembled WGS sequence"/>
</dbReference>
<comment type="caution">
    <text evidence="2">The sequence shown here is derived from an EMBL/GenBank/DDBJ whole genome shotgun (WGS) entry which is preliminary data.</text>
</comment>
<reference evidence="2" key="1">
    <citation type="submission" date="2020-10" db="EMBL/GenBank/DDBJ databases">
        <authorList>
            <person name="Gilroy R."/>
        </authorList>
    </citation>
    <scope>NUCLEOTIDE SEQUENCE</scope>
    <source>
        <strain evidence="2">CHK193-30670</strain>
    </source>
</reference>
<name>A0A9D1LGG0_9FIRM</name>
<dbReference type="EMBL" id="DVMT01000005">
    <property type="protein sequence ID" value="HIU39748.1"/>
    <property type="molecule type" value="Genomic_DNA"/>
</dbReference>
<organism evidence="2 3">
    <name type="scientific">Candidatus Aphodocola excrementigallinarum</name>
    <dbReference type="NCBI Taxonomy" id="2840670"/>
    <lineage>
        <taxon>Bacteria</taxon>
        <taxon>Bacillati</taxon>
        <taxon>Bacillota</taxon>
        <taxon>Bacilli</taxon>
        <taxon>Candidatus Aphodocola</taxon>
    </lineage>
</organism>
<dbReference type="InterPro" id="IPR039519">
    <property type="entry name" value="YokE-like_PH"/>
</dbReference>
<evidence type="ECO:0000259" key="1">
    <source>
        <dbReference type="Pfam" id="PF14470"/>
    </source>
</evidence>
<dbReference type="Pfam" id="PF14470">
    <property type="entry name" value="bPH_3"/>
    <property type="match status" value="1"/>
</dbReference>